<gene>
    <name evidence="1" type="ORF">GRI40_06325</name>
</gene>
<dbReference type="Proteomes" id="UP000439522">
    <property type="component" value="Unassembled WGS sequence"/>
</dbReference>
<dbReference type="AlphaFoldDB" id="A0A6I4TF88"/>
<dbReference type="EMBL" id="WTZA01000001">
    <property type="protein sequence ID" value="MXO74835.1"/>
    <property type="molecule type" value="Genomic_DNA"/>
</dbReference>
<evidence type="ECO:0000313" key="2">
    <source>
        <dbReference type="Proteomes" id="UP000439522"/>
    </source>
</evidence>
<protein>
    <submittedName>
        <fullName evidence="1">Uncharacterized protein</fullName>
    </submittedName>
</protein>
<organism evidence="1 2">
    <name type="scientific">Tsuneonella aeria</name>
    <dbReference type="NCBI Taxonomy" id="1837929"/>
    <lineage>
        <taxon>Bacteria</taxon>
        <taxon>Pseudomonadati</taxon>
        <taxon>Pseudomonadota</taxon>
        <taxon>Alphaproteobacteria</taxon>
        <taxon>Sphingomonadales</taxon>
        <taxon>Erythrobacteraceae</taxon>
        <taxon>Tsuneonella</taxon>
    </lineage>
</organism>
<sequence length="231" mass="26312">MTGAELIEQIRSVIAAKDGEAVTDRALVKRLGISVAGLANWKRRGELKTAQITRLMLSMERASERRALACALQPIVEFFELKRASYGANGLFRIFSVKDESGSELPYLRGLRDELDAHHGVYLFYDSRGRALYAGKARNQTLWTELNNAYNRDRGVQNILRVNHLQNRKDFRTSDEVTRQIRSANVRLHELAAYVSAYRVADEMIGNIESLLIRAFPNDLLNARIEKMAWD</sequence>
<accession>A0A6I4TF88</accession>
<keyword evidence="2" id="KW-1185">Reference proteome</keyword>
<evidence type="ECO:0000313" key="1">
    <source>
        <dbReference type="EMBL" id="MXO74835.1"/>
    </source>
</evidence>
<proteinExistence type="predicted"/>
<reference evidence="1 2" key="1">
    <citation type="submission" date="2019-12" db="EMBL/GenBank/DDBJ databases">
        <title>Genomic-based taxomic classification of the family Erythrobacteraceae.</title>
        <authorList>
            <person name="Xu L."/>
        </authorList>
    </citation>
    <scope>NUCLEOTIDE SEQUENCE [LARGE SCALE GENOMIC DNA]</scope>
    <source>
        <strain evidence="1 2">100921-2</strain>
    </source>
</reference>
<dbReference type="OrthoDB" id="5519787at2"/>
<dbReference type="RefSeq" id="WP_160610551.1">
    <property type="nucleotide sequence ID" value="NZ_WTZA01000001.1"/>
</dbReference>
<name>A0A6I4TF88_9SPHN</name>
<comment type="caution">
    <text evidence="1">The sequence shown here is derived from an EMBL/GenBank/DDBJ whole genome shotgun (WGS) entry which is preliminary data.</text>
</comment>